<accession>A0A1X7HST1</accession>
<dbReference type="RefSeq" id="WP_143266982.1">
    <property type="nucleotide sequence ID" value="NZ_FXAK01000010.1"/>
</dbReference>
<organism evidence="1 2">
    <name type="scientific">Azospirillum oryzae</name>
    <dbReference type="NCBI Taxonomy" id="286727"/>
    <lineage>
        <taxon>Bacteria</taxon>
        <taxon>Pseudomonadati</taxon>
        <taxon>Pseudomonadota</taxon>
        <taxon>Alphaproteobacteria</taxon>
        <taxon>Rhodospirillales</taxon>
        <taxon>Azospirillaceae</taxon>
        <taxon>Azospirillum</taxon>
    </lineage>
</organism>
<dbReference type="AlphaFoldDB" id="A0A1X7HST1"/>
<evidence type="ECO:0000313" key="1">
    <source>
        <dbReference type="EMBL" id="SMF92288.1"/>
    </source>
</evidence>
<sequence length="222" mass="24562">MSLNGNDYFTYFFDGNTAGCHREAEQVKSITKGKFTYHIHLSGQYNDGTTTKHNSFAKKHLITFKGGKGHDKGGRSADPDHKAQGILAHRFNKKTVNAYNLEREAKFNALSADGQGKYAKVALGGAVTKRNTVVICDYLDPAELWDAFARGLHEKSPWRAGDKKAILVDFKLRKTSKDYCILSRDASGLVTQEGTAMHVLAHCTEISGKNLTCHIVHFEGVE</sequence>
<dbReference type="EMBL" id="FXAK01000010">
    <property type="protein sequence ID" value="SMF92288.1"/>
    <property type="molecule type" value="Genomic_DNA"/>
</dbReference>
<evidence type="ECO:0000313" key="2">
    <source>
        <dbReference type="Proteomes" id="UP000192936"/>
    </source>
</evidence>
<dbReference type="Proteomes" id="UP000192936">
    <property type="component" value="Unassembled WGS sequence"/>
</dbReference>
<reference evidence="1 2" key="1">
    <citation type="submission" date="2017-04" db="EMBL/GenBank/DDBJ databases">
        <authorList>
            <person name="Afonso C.L."/>
            <person name="Miller P.J."/>
            <person name="Scott M.A."/>
            <person name="Spackman E."/>
            <person name="Goraichik I."/>
            <person name="Dimitrov K.M."/>
            <person name="Suarez D.L."/>
            <person name="Swayne D.E."/>
        </authorList>
    </citation>
    <scope>NUCLEOTIDE SEQUENCE [LARGE SCALE GENOMIC DNA]</scope>
    <source>
        <strain evidence="1 2">A2P</strain>
    </source>
</reference>
<name>A0A1X7HST1_9PROT</name>
<protein>
    <submittedName>
        <fullName evidence="1">Uncharacterized protein</fullName>
    </submittedName>
</protein>
<gene>
    <name evidence="1" type="ORF">SAMN02982917_0547</name>
</gene>
<proteinExistence type="predicted"/>
<dbReference type="OrthoDB" id="9819368at2"/>